<reference evidence="3 4" key="1">
    <citation type="submission" date="2024-01" db="EMBL/GenBank/DDBJ databases">
        <title>Genome assemblies of Stephania.</title>
        <authorList>
            <person name="Yang L."/>
        </authorList>
    </citation>
    <scope>NUCLEOTIDE SEQUENCE [LARGE SCALE GENOMIC DNA]</scope>
    <source>
        <strain evidence="3">YNDBR</strain>
        <tissue evidence="3">Leaf</tissue>
    </source>
</reference>
<proteinExistence type="predicted"/>
<keyword evidence="2" id="KW-0732">Signal</keyword>
<evidence type="ECO:0000256" key="1">
    <source>
        <dbReference type="SAM" id="MobiDB-lite"/>
    </source>
</evidence>
<gene>
    <name evidence="3" type="ORF">Syun_018705</name>
</gene>
<keyword evidence="4" id="KW-1185">Reference proteome</keyword>
<feature type="compositionally biased region" description="Pro residues" evidence="1">
    <location>
        <begin position="162"/>
        <end position="178"/>
    </location>
</feature>
<evidence type="ECO:0000313" key="3">
    <source>
        <dbReference type="EMBL" id="KAK9121088.1"/>
    </source>
</evidence>
<dbReference type="AlphaFoldDB" id="A0AAP0NW27"/>
<organism evidence="3 4">
    <name type="scientific">Stephania yunnanensis</name>
    <dbReference type="NCBI Taxonomy" id="152371"/>
    <lineage>
        <taxon>Eukaryota</taxon>
        <taxon>Viridiplantae</taxon>
        <taxon>Streptophyta</taxon>
        <taxon>Embryophyta</taxon>
        <taxon>Tracheophyta</taxon>
        <taxon>Spermatophyta</taxon>
        <taxon>Magnoliopsida</taxon>
        <taxon>Ranunculales</taxon>
        <taxon>Menispermaceae</taxon>
        <taxon>Menispermoideae</taxon>
        <taxon>Cissampelideae</taxon>
        <taxon>Stephania</taxon>
    </lineage>
</organism>
<comment type="caution">
    <text evidence="3">The sequence shown here is derived from an EMBL/GenBank/DDBJ whole genome shotgun (WGS) entry which is preliminary data.</text>
</comment>
<sequence length="544" mass="59401">MASSPQKVLLILSALLLAFLVLSTNADALPDNTIPILKEEETKEAKSVAEKEINNVGQARKMLIGVQAQVSIDSTATPDQPVDDEAVYLNVAGECPKGRVYGLGSLRRNKRRYADPGASTSQMPKMVPCAEFDIVANQLRKVMAFMHQQFRMTMDGAGLSQPQPPPPPLPPPPPPNHQQPPQIDSADPPQQGDNVEREAQECYIRLSEYEGVCPLCRGDVCEAMSKLQELALSLAHKCLSFDFVGTSLDESSEEFGTVSLEASSGGSFKPANLFLLLCNRIFTYVKGAFKVYGQGLADHDNYHDLTGVKELLGSMDLMGSEIFNWSEGAVGVNGSHGFRNLVGIVQFGTWAYRGPCFNELREITSLDASSYGYSHIGSLRKMFHRSFTVDVSGLDKTSTIKHLRERTSALIKEVKSALVNCNWYIVLGATQCRGCTKRPEEKRCGVSLKKSSRTVVEGLRALVKNDKEKRCGAEAMFADLGHFFVRSIQVGITTDVQCTTDMLTSTRGLSSKDNKGTSSSLEADSCIMVAELELEMQESKGSAS</sequence>
<evidence type="ECO:0000313" key="4">
    <source>
        <dbReference type="Proteomes" id="UP001420932"/>
    </source>
</evidence>
<feature type="signal peptide" evidence="2">
    <location>
        <begin position="1"/>
        <end position="28"/>
    </location>
</feature>
<dbReference type="Proteomes" id="UP001420932">
    <property type="component" value="Unassembled WGS sequence"/>
</dbReference>
<protein>
    <submittedName>
        <fullName evidence="3">Uncharacterized protein</fullName>
    </submittedName>
</protein>
<feature type="chain" id="PRO_5042851208" evidence="2">
    <location>
        <begin position="29"/>
        <end position="544"/>
    </location>
</feature>
<evidence type="ECO:0000256" key="2">
    <source>
        <dbReference type="SAM" id="SignalP"/>
    </source>
</evidence>
<accession>A0AAP0NW27</accession>
<name>A0AAP0NW27_9MAGN</name>
<feature type="region of interest" description="Disordered" evidence="1">
    <location>
        <begin position="155"/>
        <end position="196"/>
    </location>
</feature>
<dbReference type="EMBL" id="JBBNAF010000008">
    <property type="protein sequence ID" value="KAK9121088.1"/>
    <property type="molecule type" value="Genomic_DNA"/>
</dbReference>